<proteinExistence type="predicted"/>
<protein>
    <submittedName>
        <fullName evidence="2">Uncharacterized protein</fullName>
    </submittedName>
</protein>
<feature type="region of interest" description="Disordered" evidence="1">
    <location>
        <begin position="394"/>
        <end position="422"/>
    </location>
</feature>
<evidence type="ECO:0000256" key="1">
    <source>
        <dbReference type="SAM" id="MobiDB-lite"/>
    </source>
</evidence>
<dbReference type="AlphaFoldDB" id="A0A6C0BN88"/>
<reference evidence="2" key="1">
    <citation type="journal article" date="2020" name="Nature">
        <title>Giant virus diversity and host interactions through global metagenomics.</title>
        <authorList>
            <person name="Schulz F."/>
            <person name="Roux S."/>
            <person name="Paez-Espino D."/>
            <person name="Jungbluth S."/>
            <person name="Walsh D.A."/>
            <person name="Denef V.J."/>
            <person name="McMahon K.D."/>
            <person name="Konstantinidis K.T."/>
            <person name="Eloe-Fadrosh E.A."/>
            <person name="Kyrpides N.C."/>
            <person name="Woyke T."/>
        </authorList>
    </citation>
    <scope>NUCLEOTIDE SEQUENCE</scope>
    <source>
        <strain evidence="2">GVMAG-M-3300017989-17</strain>
    </source>
</reference>
<dbReference type="EMBL" id="MN739206">
    <property type="protein sequence ID" value="QHS93510.1"/>
    <property type="molecule type" value="Genomic_DNA"/>
</dbReference>
<feature type="region of interest" description="Disordered" evidence="1">
    <location>
        <begin position="154"/>
        <end position="187"/>
    </location>
</feature>
<evidence type="ECO:0000313" key="2">
    <source>
        <dbReference type="EMBL" id="QHS93510.1"/>
    </source>
</evidence>
<name>A0A6C0BN88_9ZZZZ</name>
<accession>A0A6C0BN88</accession>
<sequence length="422" mass="48784">MSKYDAAIENWAVARDQGNVRPDLREIQYLFAEHLKPALCAALDRGDPEAWKKIAQIFSDFSSVFTSSGKSREGAAGTVRFSGTNRFLDYLYTQVYQDLHRQYQESNQEIVRGSRRPSTRDRNRIRVLQYPDRFFSNWITDYVPDVTAPQESLKIGDRPKLSGGKRQFQKTAVQKPRKPKGEQMISPAHGGAFKVKEPFNVAQFRDWPSRFLMYQPIQDGVEPSGGNEGLGKMVYYTQDMLKGLAENNKLPRRIDDLVLLHQQARFWTEEFFDFVVNPCDFTNPGDLQNDQVYSKYRTQVLVPLIKLALFTLKSSAVDPLRQRAVEDSGSDQAYQTLMSPVMHLDQWREYVSVHFPDAARVLFNENPSADAVRFYQKYDQIMPTLRRIQELFVGPAPERRRPQRKMAPQMGVRKRRPPADDE</sequence>
<organism evidence="2">
    <name type="scientific">viral metagenome</name>
    <dbReference type="NCBI Taxonomy" id="1070528"/>
    <lineage>
        <taxon>unclassified sequences</taxon>
        <taxon>metagenomes</taxon>
        <taxon>organismal metagenomes</taxon>
    </lineage>
</organism>